<feature type="compositionally biased region" description="Pro residues" evidence="11">
    <location>
        <begin position="404"/>
        <end position="431"/>
    </location>
</feature>
<reference evidence="15" key="1">
    <citation type="submission" date="2025-08" db="UniProtKB">
        <authorList>
            <consortium name="RefSeq"/>
        </authorList>
    </citation>
    <scope>IDENTIFICATION</scope>
</reference>
<feature type="compositionally biased region" description="Acidic residues" evidence="11">
    <location>
        <begin position="488"/>
        <end position="501"/>
    </location>
</feature>
<protein>
    <recommendedName>
        <fullName evidence="2">non-specific serine/threonine protein kinase</fullName>
        <ecNumber evidence="2">2.7.11.1</ecNumber>
    </recommendedName>
</protein>
<dbReference type="PANTHER" id="PTHR47096:SF1">
    <property type="entry name" value="MISSHAPEN LIKE KINASE 1"/>
    <property type="match status" value="1"/>
</dbReference>
<dbReference type="SMART" id="SM00220">
    <property type="entry name" value="S_TKc"/>
    <property type="match status" value="1"/>
</dbReference>
<feature type="domain" description="CNH" evidence="13">
    <location>
        <begin position="930"/>
        <end position="1217"/>
    </location>
</feature>
<evidence type="ECO:0000256" key="9">
    <source>
        <dbReference type="ARBA" id="ARBA00048679"/>
    </source>
</evidence>
<dbReference type="GeneID" id="103506122"/>
<feature type="domain" description="Protein kinase" evidence="12">
    <location>
        <begin position="30"/>
        <end position="294"/>
    </location>
</feature>
<organism evidence="14 15">
    <name type="scientific">Diaphorina citri</name>
    <name type="common">Asian citrus psyllid</name>
    <dbReference type="NCBI Taxonomy" id="121845"/>
    <lineage>
        <taxon>Eukaryota</taxon>
        <taxon>Metazoa</taxon>
        <taxon>Ecdysozoa</taxon>
        <taxon>Arthropoda</taxon>
        <taxon>Hexapoda</taxon>
        <taxon>Insecta</taxon>
        <taxon>Pterygota</taxon>
        <taxon>Neoptera</taxon>
        <taxon>Paraneoptera</taxon>
        <taxon>Hemiptera</taxon>
        <taxon>Sternorrhyncha</taxon>
        <taxon>Psylloidea</taxon>
        <taxon>Psyllidae</taxon>
        <taxon>Diaphorininae</taxon>
        <taxon>Diaphorina</taxon>
    </lineage>
</organism>
<keyword evidence="4" id="KW-0808">Transferase</keyword>
<feature type="compositionally biased region" description="Low complexity" evidence="11">
    <location>
        <begin position="737"/>
        <end position="747"/>
    </location>
</feature>
<dbReference type="FunFam" id="3.30.200.20:FF:000006">
    <property type="entry name" value="TRAF2 and NCK-interacting protein kinase isoform 4"/>
    <property type="match status" value="1"/>
</dbReference>
<dbReference type="RefSeq" id="XP_026677061.1">
    <property type="nucleotide sequence ID" value="XM_026821260.1"/>
</dbReference>
<accession>A0A3Q0IL98</accession>
<dbReference type="Pfam" id="PF00069">
    <property type="entry name" value="Pkinase"/>
    <property type="match status" value="1"/>
</dbReference>
<comment type="similarity">
    <text evidence="1">Belongs to the protein kinase superfamily. STE Ser/Thr protein kinase family. STE20 subfamily.</text>
</comment>
<sequence length="1243" mass="137941">MAHNSALVPSVNCSLDDIDLNALKDPAGIFELIEVVGNGTYGQVYKGRHTKTGQLAAIKVMDVTEDEEEEIKLEINVLKKYSNHRNIATYYGAFIKKSPPGKDDQLWLVMEYCGAGSVTDLVKSTKGQSLKEEWIAFICREILRGLKYLHENKVIHRDIKGQNVLLTDNAEVKLVDFGVSAQLDRTIGRRNTFIGTPYWMAPEVIACDENPDATYDNRSDLWSLGITALEMAESQPPLCDLHPMRALFLIPRNAPPRLKSKKWPKKFQSFIETVLVKDYHQRPYTDQLLKHPFIRDQPTERQARIQLKDHIDTCKKRKKERDDYRYSGSENEEEETGVGGEPSSIIQAPGDNTLRRNFQQIQEGRTHEPAGKQSKQSKNEREEIPEPGPPSRPSLPQRLIVVPDPHPPARPLPPPPRESKPPPTQQPPPQPQQRTSHVFPPMDLDMVAAQLNELGVGVGGGGRHAPVPAARGHAAPPPNKPITNILDSDSDDDDDLGEGEDNLPVTVSVSGGAPRPSSHAPSILSDGTLLATDQSKAHPEFSFRPAEFSSSSHREGASSSSSGGAGIGGAPNRPLPPTPDEDESGDRTLIMRRLQQQQAGGRQGSPKTGNNQNPTPKQTQNGPKPTQQSSIIPISDTELLKAWDFDRFFNNLNLNGASSNATSSPAGGSEQTKDKVGGAKTRTHTRNSSVDLPSVLRRENSDFSLLLPRRSANLSELSRVPPPRANKLSPQVNKLATSTSTSSSSSTEGKPASIPEGKHVNPNPAEVPSRRTASSIFSSFSKKINSGEWKPTRPRRERTDGDIVLRNRPNVWEMRRSEVEARTGTLGSRTSTLTSRNRNSFIYDDQTQNRDNNHRGESYASQNTPGARTSSVLPDLLTQTSSSSGAPGQRQDKSTEESRRESHVNVNVTPTCQDLSSDTPEIRKYKKKFGSEILCAALWGVNLLIGTETGLMLLDRSGQGKVYQLVNRRRFQQMEVLEGQNILVTISGKRNRVRVFYLSWLKSKILKMDGQVERRNGWINVGDLQGAVHFRIVKYERIKFLVIALKDSIEIYAWAPKPYHKFMAFKSFGELGYRPLLVDLTVEEGTRLKVIYGSADGFHAVDLDSAMVYDIYLPKHIQGPICPHCIVALPNSNGMQLLLCYDNEGVYVNTYGKVSKNILLQWGEMPTSVAYIGTGQIMGWGNKAIEIRSVETGHLDGVFMHKKSQRLKFLCERNDKVFFSSAKGGGHCQIYFMTLNKPCMANW</sequence>
<evidence type="ECO:0000256" key="10">
    <source>
        <dbReference type="PROSITE-ProRule" id="PRU10141"/>
    </source>
</evidence>
<dbReference type="PANTHER" id="PTHR47096">
    <property type="entry name" value="MISSHAPEN LIKE KINASE 1"/>
    <property type="match status" value="1"/>
</dbReference>
<dbReference type="PROSITE" id="PS50011">
    <property type="entry name" value="PROTEIN_KINASE_DOM"/>
    <property type="match status" value="1"/>
</dbReference>
<feature type="region of interest" description="Disordered" evidence="11">
    <location>
        <begin position="716"/>
        <end position="778"/>
    </location>
</feature>
<dbReference type="GO" id="GO:0005829">
    <property type="term" value="C:cytosol"/>
    <property type="evidence" value="ECO:0007669"/>
    <property type="project" value="TreeGrafter"/>
</dbReference>
<dbReference type="InterPro" id="IPR008271">
    <property type="entry name" value="Ser/Thr_kinase_AS"/>
</dbReference>
<dbReference type="Gene3D" id="3.30.200.20">
    <property type="entry name" value="Phosphorylase Kinase, domain 1"/>
    <property type="match status" value="1"/>
</dbReference>
<keyword evidence="7 10" id="KW-0067">ATP-binding</keyword>
<dbReference type="PROSITE" id="PS50219">
    <property type="entry name" value="CNH"/>
    <property type="match status" value="1"/>
</dbReference>
<dbReference type="InterPro" id="IPR001180">
    <property type="entry name" value="CNH_dom"/>
</dbReference>
<dbReference type="AlphaFoldDB" id="A0A3Q0IL98"/>
<feature type="compositionally biased region" description="Basic and acidic residues" evidence="11">
    <location>
        <begin position="847"/>
        <end position="857"/>
    </location>
</feature>
<dbReference type="InterPro" id="IPR051700">
    <property type="entry name" value="STE20_Ser-Thr_kinase"/>
</dbReference>
<keyword evidence="14" id="KW-1185">Reference proteome</keyword>
<dbReference type="Pfam" id="PF00780">
    <property type="entry name" value="CNH"/>
    <property type="match status" value="1"/>
</dbReference>
<evidence type="ECO:0000256" key="11">
    <source>
        <dbReference type="SAM" id="MobiDB-lite"/>
    </source>
</evidence>
<dbReference type="InterPro" id="IPR017441">
    <property type="entry name" value="Protein_kinase_ATP_BS"/>
</dbReference>
<dbReference type="FunFam" id="1.10.510.10:FF:000003">
    <property type="entry name" value="TRAF2 and NCK-interacting protein kinase isoform 4"/>
    <property type="match status" value="1"/>
</dbReference>
<name>A0A3Q0IL98_DIACI</name>
<evidence type="ECO:0000259" key="12">
    <source>
        <dbReference type="PROSITE" id="PS50011"/>
    </source>
</evidence>
<feature type="compositionally biased region" description="Polar residues" evidence="11">
    <location>
        <begin position="859"/>
        <end position="886"/>
    </location>
</feature>
<keyword evidence="3" id="KW-0723">Serine/threonine-protein kinase</keyword>
<feature type="region of interest" description="Disordered" evidence="11">
    <location>
        <begin position="658"/>
        <end position="695"/>
    </location>
</feature>
<evidence type="ECO:0000313" key="15">
    <source>
        <dbReference type="RefSeq" id="XP_026677061.1"/>
    </source>
</evidence>
<feature type="region of interest" description="Disordered" evidence="11">
    <location>
        <begin position="362"/>
        <end position="633"/>
    </location>
</feature>
<comment type="catalytic activity">
    <reaction evidence="8">
        <text>L-threonyl-[protein] + ATP = O-phospho-L-threonyl-[protein] + ADP + H(+)</text>
        <dbReference type="Rhea" id="RHEA:46608"/>
        <dbReference type="Rhea" id="RHEA-COMP:11060"/>
        <dbReference type="Rhea" id="RHEA-COMP:11605"/>
        <dbReference type="ChEBI" id="CHEBI:15378"/>
        <dbReference type="ChEBI" id="CHEBI:30013"/>
        <dbReference type="ChEBI" id="CHEBI:30616"/>
        <dbReference type="ChEBI" id="CHEBI:61977"/>
        <dbReference type="ChEBI" id="CHEBI:456216"/>
        <dbReference type="EC" id="2.7.11.1"/>
    </reaction>
</comment>
<evidence type="ECO:0000256" key="6">
    <source>
        <dbReference type="ARBA" id="ARBA00022777"/>
    </source>
</evidence>
<dbReference type="SUPFAM" id="SSF56112">
    <property type="entry name" value="Protein kinase-like (PK-like)"/>
    <property type="match status" value="1"/>
</dbReference>
<feature type="compositionally biased region" description="Low complexity" evidence="11">
    <location>
        <begin position="608"/>
        <end position="623"/>
    </location>
</feature>
<evidence type="ECO:0000256" key="2">
    <source>
        <dbReference type="ARBA" id="ARBA00012513"/>
    </source>
</evidence>
<feature type="region of interest" description="Disordered" evidence="11">
    <location>
        <begin position="315"/>
        <end position="350"/>
    </location>
</feature>
<dbReference type="InterPro" id="IPR011009">
    <property type="entry name" value="Kinase-like_dom_sf"/>
</dbReference>
<evidence type="ECO:0000256" key="8">
    <source>
        <dbReference type="ARBA" id="ARBA00047899"/>
    </source>
</evidence>
<evidence type="ECO:0000256" key="7">
    <source>
        <dbReference type="ARBA" id="ARBA00022840"/>
    </source>
</evidence>
<feature type="compositionally biased region" description="Basic and acidic residues" evidence="11">
    <location>
        <begin position="890"/>
        <end position="903"/>
    </location>
</feature>
<gene>
    <name evidence="15" type="primary">LOC103506122</name>
</gene>
<evidence type="ECO:0000256" key="4">
    <source>
        <dbReference type="ARBA" id="ARBA00022679"/>
    </source>
</evidence>
<dbReference type="PROSITE" id="PS00107">
    <property type="entry name" value="PROTEIN_KINASE_ATP"/>
    <property type="match status" value="1"/>
</dbReference>
<feature type="binding site" evidence="10">
    <location>
        <position position="59"/>
    </location>
    <ligand>
        <name>ATP</name>
        <dbReference type="ChEBI" id="CHEBI:30616"/>
    </ligand>
</feature>
<keyword evidence="6 15" id="KW-0418">Kinase</keyword>
<evidence type="ECO:0000256" key="1">
    <source>
        <dbReference type="ARBA" id="ARBA00008874"/>
    </source>
</evidence>
<dbReference type="GO" id="GO:0004674">
    <property type="term" value="F:protein serine/threonine kinase activity"/>
    <property type="evidence" value="ECO:0007669"/>
    <property type="project" value="UniProtKB-KW"/>
</dbReference>
<evidence type="ECO:0000256" key="3">
    <source>
        <dbReference type="ARBA" id="ARBA00022527"/>
    </source>
</evidence>
<proteinExistence type="inferred from homology"/>
<evidence type="ECO:0000259" key="13">
    <source>
        <dbReference type="PROSITE" id="PS50219"/>
    </source>
</evidence>
<dbReference type="PROSITE" id="PS00108">
    <property type="entry name" value="PROTEIN_KINASE_ST"/>
    <property type="match status" value="1"/>
</dbReference>
<keyword evidence="5 10" id="KW-0547">Nucleotide-binding</keyword>
<dbReference type="CDD" id="cd06608">
    <property type="entry name" value="STKc_myosinIII_N_like"/>
    <property type="match status" value="1"/>
</dbReference>
<dbReference type="InterPro" id="IPR000719">
    <property type="entry name" value="Prot_kinase_dom"/>
</dbReference>
<dbReference type="SMART" id="SM00036">
    <property type="entry name" value="CNH"/>
    <property type="match status" value="1"/>
</dbReference>
<feature type="compositionally biased region" description="Basic and acidic residues" evidence="11">
    <location>
        <begin position="315"/>
        <end position="325"/>
    </location>
</feature>
<feature type="region of interest" description="Disordered" evidence="11">
    <location>
        <begin position="818"/>
        <end position="912"/>
    </location>
</feature>
<dbReference type="GO" id="GO:0005524">
    <property type="term" value="F:ATP binding"/>
    <property type="evidence" value="ECO:0007669"/>
    <property type="project" value="UniProtKB-UniRule"/>
</dbReference>
<feature type="compositionally biased region" description="Low complexity" evidence="11">
    <location>
        <begin position="822"/>
        <end position="840"/>
    </location>
</feature>
<comment type="catalytic activity">
    <reaction evidence="9">
        <text>L-seryl-[protein] + ATP = O-phospho-L-seryl-[protein] + ADP + H(+)</text>
        <dbReference type="Rhea" id="RHEA:17989"/>
        <dbReference type="Rhea" id="RHEA-COMP:9863"/>
        <dbReference type="Rhea" id="RHEA-COMP:11604"/>
        <dbReference type="ChEBI" id="CHEBI:15378"/>
        <dbReference type="ChEBI" id="CHEBI:29999"/>
        <dbReference type="ChEBI" id="CHEBI:30616"/>
        <dbReference type="ChEBI" id="CHEBI:83421"/>
        <dbReference type="ChEBI" id="CHEBI:456216"/>
        <dbReference type="EC" id="2.7.11.1"/>
    </reaction>
</comment>
<dbReference type="EC" id="2.7.11.1" evidence="2"/>
<dbReference type="Proteomes" id="UP000079169">
    <property type="component" value="Unplaced"/>
</dbReference>
<dbReference type="Gene3D" id="1.10.510.10">
    <property type="entry name" value="Transferase(Phosphotransferase) domain 1"/>
    <property type="match status" value="1"/>
</dbReference>
<evidence type="ECO:0000313" key="14">
    <source>
        <dbReference type="Proteomes" id="UP000079169"/>
    </source>
</evidence>
<evidence type="ECO:0000256" key="5">
    <source>
        <dbReference type="ARBA" id="ARBA00022741"/>
    </source>
</evidence>